<evidence type="ECO:0000313" key="1">
    <source>
        <dbReference type="EMBL" id="KAF0849389.1"/>
    </source>
</evidence>
<accession>A0ABQ6YUA4</accession>
<reference evidence="1 2" key="1">
    <citation type="submission" date="2019-07" db="EMBL/GenBank/DDBJ databases">
        <title>Genomic Encyclopedia of Type Strains, Phase IV (KMG-IV): sequencing the most valuable type-strain genomes for metagenomic binning, comparative biology and taxonomic classification.</title>
        <authorList>
            <person name="Goeker M."/>
        </authorList>
    </citation>
    <scope>NUCLEOTIDE SEQUENCE [LARGE SCALE GENOMIC DNA]</scope>
    <source>
        <strain evidence="1 2">DSM 44831</strain>
    </source>
</reference>
<dbReference type="SUPFAM" id="SSF47598">
    <property type="entry name" value="Ribbon-helix-helix"/>
    <property type="match status" value="1"/>
</dbReference>
<comment type="caution">
    <text evidence="1">The sequence shown here is derived from an EMBL/GenBank/DDBJ whole genome shotgun (WGS) entry which is preliminary data.</text>
</comment>
<keyword evidence="2" id="KW-1185">Reference proteome</keyword>
<organism evidence="1 2">
    <name type="scientific">Nocardia caishijiensis</name>
    <dbReference type="NCBI Taxonomy" id="184756"/>
    <lineage>
        <taxon>Bacteria</taxon>
        <taxon>Bacillati</taxon>
        <taxon>Actinomycetota</taxon>
        <taxon>Actinomycetes</taxon>
        <taxon>Mycobacteriales</taxon>
        <taxon>Nocardiaceae</taxon>
        <taxon>Nocardia</taxon>
    </lineage>
</organism>
<proteinExistence type="predicted"/>
<protein>
    <submittedName>
        <fullName evidence="1">HicB-like protein involved in pilus formation</fullName>
    </submittedName>
</protein>
<dbReference type="InterPro" id="IPR013321">
    <property type="entry name" value="Arc_rbn_hlx_hlx"/>
</dbReference>
<name>A0ABQ6YUA4_9NOCA</name>
<evidence type="ECO:0000313" key="2">
    <source>
        <dbReference type="Proteomes" id="UP000798951"/>
    </source>
</evidence>
<dbReference type="Pfam" id="PF05534">
    <property type="entry name" value="HicB"/>
    <property type="match status" value="1"/>
</dbReference>
<dbReference type="Proteomes" id="UP000798951">
    <property type="component" value="Unassembled WGS sequence"/>
</dbReference>
<dbReference type="RefSeq" id="WP_067978282.1">
    <property type="nucleotide sequence ID" value="NZ_VMSD01000001.1"/>
</dbReference>
<dbReference type="InterPro" id="IPR008651">
    <property type="entry name" value="Uncharacterised_HicB"/>
</dbReference>
<dbReference type="InterPro" id="IPR010985">
    <property type="entry name" value="Ribbon_hlx_hlx"/>
</dbReference>
<dbReference type="Gene3D" id="1.10.1220.10">
    <property type="entry name" value="Met repressor-like"/>
    <property type="match status" value="1"/>
</dbReference>
<dbReference type="EMBL" id="VMSD01000001">
    <property type="protein sequence ID" value="KAF0849389.1"/>
    <property type="molecule type" value="Genomic_DNA"/>
</dbReference>
<gene>
    <name evidence="1" type="ORF">FNL39_101828</name>
</gene>
<sequence length="70" mass="7833">MANLNLRLPDDLHAAAVTEAETSHTSLNSAICDALRDWVAMRALSRKEDLILDQVMREDTDLLALIREAE</sequence>